<protein>
    <recommendedName>
        <fullName evidence="4">Porin</fullName>
    </recommendedName>
</protein>
<evidence type="ECO:0000313" key="2">
    <source>
        <dbReference type="EMBL" id="SCY53498.1"/>
    </source>
</evidence>
<keyword evidence="1" id="KW-0732">Signal</keyword>
<feature type="signal peptide" evidence="1">
    <location>
        <begin position="1"/>
        <end position="21"/>
    </location>
</feature>
<feature type="chain" id="PRO_5011562530" description="Porin" evidence="1">
    <location>
        <begin position="22"/>
        <end position="386"/>
    </location>
</feature>
<keyword evidence="3" id="KW-1185">Reference proteome</keyword>
<dbReference type="Proteomes" id="UP000198870">
    <property type="component" value="Unassembled WGS sequence"/>
</dbReference>
<dbReference type="AlphaFoldDB" id="A0A1G5GS82"/>
<evidence type="ECO:0000313" key="3">
    <source>
        <dbReference type="Proteomes" id="UP000198870"/>
    </source>
</evidence>
<dbReference type="EMBL" id="FMUX01000011">
    <property type="protein sequence ID" value="SCY53498.1"/>
    <property type="molecule type" value="Genomic_DNA"/>
</dbReference>
<evidence type="ECO:0008006" key="4">
    <source>
        <dbReference type="Google" id="ProtNLM"/>
    </source>
</evidence>
<reference evidence="2 3" key="1">
    <citation type="submission" date="2016-10" db="EMBL/GenBank/DDBJ databases">
        <authorList>
            <person name="de Groot N.N."/>
        </authorList>
    </citation>
    <scope>NUCLEOTIDE SEQUENCE [LARGE SCALE GENOMIC DNA]</scope>
    <source>
        <strain evidence="2 3">AA1</strain>
    </source>
</reference>
<accession>A0A1G5GS82</accession>
<name>A0A1G5GS82_9BACT</name>
<organism evidence="2 3">
    <name type="scientific">Desulfoluna spongiiphila</name>
    <dbReference type="NCBI Taxonomy" id="419481"/>
    <lineage>
        <taxon>Bacteria</taxon>
        <taxon>Pseudomonadati</taxon>
        <taxon>Thermodesulfobacteriota</taxon>
        <taxon>Desulfobacteria</taxon>
        <taxon>Desulfobacterales</taxon>
        <taxon>Desulfolunaceae</taxon>
        <taxon>Desulfoluna</taxon>
    </lineage>
</organism>
<dbReference type="RefSeq" id="WP_092211547.1">
    <property type="nucleotide sequence ID" value="NZ_FMUX01000011.1"/>
</dbReference>
<gene>
    <name evidence="2" type="ORF">SAMN05216233_11151</name>
</gene>
<evidence type="ECO:0000256" key="1">
    <source>
        <dbReference type="SAM" id="SignalP"/>
    </source>
</evidence>
<sequence length="386" mass="42017">MFKKVFAAMLAGLFISAPAFAEVKMNGSFFIKGHANQSKDGNDYSYYESDFEVKTDFIVNENTSAKLVVEAFDEDWVSSPKANAYKNDFDAQNSLQVTTATMTHKFATDTTFTGGVAPNRDSWGTLFGDNADKNYFVQVEQALPFGTLVLKNEKIEEGLTTDDDLDQDGYLLGFTANAGDLSIMPAIYYNDDQKNDKEEARFMVAVTGKLGAISIESEFGYADFSNDNDNKAEGSVFGAWVDAGTTVGGLSVNLGILYAGADDKSVYVVGDELAPMDILGDDVTLDGSSLVRVKLGKTITEKVSVDTSLAYAFTNVDKDYIGEDDPTFGTAYYYDSVYELDVNAYYKASDAVTLSTGVAYLDGDNADESSFEDARYDAYAKINVAF</sequence>
<proteinExistence type="predicted"/>